<proteinExistence type="predicted"/>
<dbReference type="EMBL" id="BORT01000004">
    <property type="protein sequence ID" value="GIO46495.1"/>
    <property type="molecule type" value="Genomic_DNA"/>
</dbReference>
<evidence type="ECO:0000256" key="1">
    <source>
        <dbReference type="SAM" id="SignalP"/>
    </source>
</evidence>
<feature type="signal peptide" evidence="1">
    <location>
        <begin position="1"/>
        <end position="27"/>
    </location>
</feature>
<evidence type="ECO:0000259" key="2">
    <source>
        <dbReference type="Pfam" id="PF13360"/>
    </source>
</evidence>
<dbReference type="Gene3D" id="2.130.10.10">
    <property type="entry name" value="YVTN repeat-like/Quinoprotein amine dehydrogenase"/>
    <property type="match status" value="1"/>
</dbReference>
<evidence type="ECO:0000313" key="4">
    <source>
        <dbReference type="Proteomes" id="UP000682811"/>
    </source>
</evidence>
<feature type="chain" id="PRO_5037481375" description="Pyrrolo-quinoline quinone repeat domain-containing protein" evidence="1">
    <location>
        <begin position="28"/>
        <end position="400"/>
    </location>
</feature>
<keyword evidence="4" id="KW-1185">Reference proteome</keyword>
<dbReference type="InterPro" id="IPR011047">
    <property type="entry name" value="Quinoprotein_ADH-like_sf"/>
</dbReference>
<dbReference type="Proteomes" id="UP000682811">
    <property type="component" value="Unassembled WGS sequence"/>
</dbReference>
<keyword evidence="1" id="KW-0732">Signal</keyword>
<dbReference type="RefSeq" id="WP_212977525.1">
    <property type="nucleotide sequence ID" value="NZ_AP025343.1"/>
</dbReference>
<dbReference type="AlphaFoldDB" id="A0A920CPN2"/>
<accession>A0A920CPN2</accession>
<dbReference type="InterPro" id="IPR015943">
    <property type="entry name" value="WD40/YVTN_repeat-like_dom_sf"/>
</dbReference>
<dbReference type="PANTHER" id="PTHR34512:SF30">
    <property type="entry name" value="OUTER MEMBRANE PROTEIN ASSEMBLY FACTOR BAMB"/>
    <property type="match status" value="1"/>
</dbReference>
<protein>
    <recommendedName>
        <fullName evidence="2">Pyrrolo-quinoline quinone repeat domain-containing protein</fullName>
    </recommendedName>
</protein>
<feature type="domain" description="Pyrrolo-quinoline quinone repeat" evidence="2">
    <location>
        <begin position="29"/>
        <end position="169"/>
    </location>
</feature>
<gene>
    <name evidence="3" type="ORF">J34TS1_12600</name>
</gene>
<comment type="caution">
    <text evidence="3">The sequence shown here is derived from an EMBL/GenBank/DDBJ whole genome shotgun (WGS) entry which is preliminary data.</text>
</comment>
<sequence>MNQFKAKNWCALILALLLLSVAIPVSAEEAKLVWTSKIESAESDYWPELYAVPEKETVYVTTTVPAPRAKAKRESYDALKAFDAESGKLKWTYQFQAAKGDSTTSEFPVFAYAPNGTVYALLHYESGEKKLYSINASGKANWIANVPVTGMLNRLDNGTVVVSSDRQMDSKGNCTSKILMYSPAGNLIYTGQVKGEVLYAGQNRVIVNATNPQKHGDYRLQDIEVYDASIKSGNASLKKQYVYRYPKGSGLIAEGNKLFLMQNGTLLLRSGGEKLKNELTALDPTGKLLWKRSIPGGSAVQVAGDYYGVYDDKKLEVYDAANNSAAETVLEGTDLPMYNLQVTRDGKFMISYEEWTYILEPETLKVLYKLPSEIGYILDYAGKGVVFGVEPGKLYKYIVK</sequence>
<name>A0A920CPN2_9BACL</name>
<dbReference type="PANTHER" id="PTHR34512">
    <property type="entry name" value="CELL SURFACE PROTEIN"/>
    <property type="match status" value="1"/>
</dbReference>
<organism evidence="3 4">
    <name type="scientific">Paenibacillus azoreducens</name>
    <dbReference type="NCBI Taxonomy" id="116718"/>
    <lineage>
        <taxon>Bacteria</taxon>
        <taxon>Bacillati</taxon>
        <taxon>Bacillota</taxon>
        <taxon>Bacilli</taxon>
        <taxon>Bacillales</taxon>
        <taxon>Paenibacillaceae</taxon>
        <taxon>Paenibacillus</taxon>
    </lineage>
</organism>
<dbReference type="InterPro" id="IPR002372">
    <property type="entry name" value="PQQ_rpt_dom"/>
</dbReference>
<reference evidence="3 4" key="1">
    <citation type="submission" date="2021-03" db="EMBL/GenBank/DDBJ databases">
        <title>Antimicrobial resistance genes in bacteria isolated from Japanese honey, and their potential for conferring macrolide and lincosamide resistance in the American foulbrood pathogen Paenibacillus larvae.</title>
        <authorList>
            <person name="Okamoto M."/>
            <person name="Kumagai M."/>
            <person name="Kanamori H."/>
            <person name="Takamatsu D."/>
        </authorList>
    </citation>
    <scope>NUCLEOTIDE SEQUENCE [LARGE SCALE GENOMIC DNA]</scope>
    <source>
        <strain evidence="3 4">J34TS1</strain>
    </source>
</reference>
<dbReference type="SUPFAM" id="SSF50998">
    <property type="entry name" value="Quinoprotein alcohol dehydrogenase-like"/>
    <property type="match status" value="1"/>
</dbReference>
<evidence type="ECO:0000313" key="3">
    <source>
        <dbReference type="EMBL" id="GIO46495.1"/>
    </source>
</evidence>
<dbReference type="Pfam" id="PF13360">
    <property type="entry name" value="PQQ_2"/>
    <property type="match status" value="1"/>
</dbReference>